<dbReference type="Proteomes" id="UP000526125">
    <property type="component" value="Unassembled WGS sequence"/>
</dbReference>
<accession>A0A7Y6EW90</accession>
<evidence type="ECO:0000313" key="2">
    <source>
        <dbReference type="Proteomes" id="UP000526125"/>
    </source>
</evidence>
<dbReference type="EMBL" id="JABMCB010000178">
    <property type="protein sequence ID" value="NUU76195.1"/>
    <property type="molecule type" value="Genomic_DNA"/>
</dbReference>
<comment type="caution">
    <text evidence="1">The sequence shown here is derived from an EMBL/GenBank/DDBJ whole genome shotgun (WGS) entry which is preliminary data.</text>
</comment>
<organism evidence="1 2">
    <name type="scientific">Paenibacillus xylanilyticus</name>
    <dbReference type="NCBI Taxonomy" id="248903"/>
    <lineage>
        <taxon>Bacteria</taxon>
        <taxon>Bacillati</taxon>
        <taxon>Bacillota</taxon>
        <taxon>Bacilli</taxon>
        <taxon>Bacillales</taxon>
        <taxon>Paenibacillaceae</taxon>
        <taxon>Paenibacillus</taxon>
    </lineage>
</organism>
<reference evidence="1 2" key="1">
    <citation type="submission" date="2020-05" db="EMBL/GenBank/DDBJ databases">
        <title>Genome Sequencing of Type Strains.</title>
        <authorList>
            <person name="Lemaire J.F."/>
            <person name="Inderbitzin P."/>
            <person name="Gregorio O.A."/>
            <person name="Collins S.B."/>
            <person name="Wespe N."/>
            <person name="Knight-Connoni V."/>
        </authorList>
    </citation>
    <scope>NUCLEOTIDE SEQUENCE [LARGE SCALE GENOMIC DNA]</scope>
    <source>
        <strain evidence="1 2">LMG 21957</strain>
    </source>
</reference>
<dbReference type="AlphaFoldDB" id="A0A7Y6EW90"/>
<keyword evidence="2" id="KW-1185">Reference proteome</keyword>
<protein>
    <submittedName>
        <fullName evidence="1">Uncharacterized protein</fullName>
    </submittedName>
</protein>
<evidence type="ECO:0000313" key="1">
    <source>
        <dbReference type="EMBL" id="NUU76195.1"/>
    </source>
</evidence>
<name>A0A7Y6EW90_9BACL</name>
<gene>
    <name evidence="1" type="ORF">HP552_13225</name>
</gene>
<proteinExistence type="predicted"/>
<sequence length="150" mass="17300">MNTELFNQAVTELLHRSDSRALVHVEPHFPDSRLVGGKYHMGSHTVYLYKKEIMEQCRMLFGSLAPLKAYIYVILAHELGHAEDVELVDLSNLLDGPLTVSEQAEIRLRIEENAWRYAESLLFDMDPVFLRTIIDESLFSYRQAIEPHIA</sequence>